<gene>
    <name evidence="7" type="ORF">MILUP08_42837</name>
</gene>
<evidence type="ECO:0000256" key="1">
    <source>
        <dbReference type="ARBA" id="ARBA00009080"/>
    </source>
</evidence>
<evidence type="ECO:0000256" key="4">
    <source>
        <dbReference type="PIRSR" id="PIRSR000103-1"/>
    </source>
</evidence>
<dbReference type="InterPro" id="IPR051265">
    <property type="entry name" value="HIBADH-related_NP60_sf"/>
</dbReference>
<comment type="caution">
    <text evidence="7">The sequence shown here is derived from an EMBL/GenBank/DDBJ whole genome shotgun (WGS) entry which is preliminary data.</text>
</comment>
<dbReference type="GO" id="GO:0016054">
    <property type="term" value="P:organic acid catabolic process"/>
    <property type="evidence" value="ECO:0007669"/>
    <property type="project" value="UniProtKB-ARBA"/>
</dbReference>
<reference evidence="8" key="1">
    <citation type="journal article" date="2012" name="J. Bacteriol.">
        <title>Genome Sequence of Micromonospora lupini Lupac 08, Isolated from Root Nodules of Lupinus angustifolius.</title>
        <authorList>
            <person name="Alonso-Vega P."/>
            <person name="Normand P."/>
            <person name="Bacigalupe R."/>
            <person name="Pujic P."/>
            <person name="Lajus A."/>
            <person name="Vallenet D."/>
            <person name="Carro L."/>
            <person name="Coll P."/>
            <person name="Trujillo M.E."/>
        </authorList>
    </citation>
    <scope>NUCLEOTIDE SEQUENCE [LARGE SCALE GENOMIC DNA]</scope>
    <source>
        <strain evidence="8">Lupac 08</strain>
    </source>
</reference>
<evidence type="ECO:0000259" key="6">
    <source>
        <dbReference type="Pfam" id="PF14833"/>
    </source>
</evidence>
<dbReference type="InterPro" id="IPR015815">
    <property type="entry name" value="HIBADH-related"/>
</dbReference>
<dbReference type="OrthoDB" id="3185659at2"/>
<keyword evidence="2 7" id="KW-0560">Oxidoreductase</keyword>
<evidence type="ECO:0000313" key="7">
    <source>
        <dbReference type="EMBL" id="CCH17906.1"/>
    </source>
</evidence>
<dbReference type="InterPro" id="IPR013328">
    <property type="entry name" value="6PGD_dom2"/>
</dbReference>
<dbReference type="RefSeq" id="WP_007458921.1">
    <property type="nucleotide sequence ID" value="NZ_HF570108.1"/>
</dbReference>
<proteinExistence type="inferred from homology"/>
<dbReference type="Pfam" id="PF14833">
    <property type="entry name" value="NAD_binding_11"/>
    <property type="match status" value="1"/>
</dbReference>
<dbReference type="PROSITE" id="PS00895">
    <property type="entry name" value="3_HYDROXYISOBUT_DH"/>
    <property type="match status" value="1"/>
</dbReference>
<dbReference type="SUPFAM" id="SSF51735">
    <property type="entry name" value="NAD(P)-binding Rossmann-fold domains"/>
    <property type="match status" value="1"/>
</dbReference>
<dbReference type="InterPro" id="IPR036291">
    <property type="entry name" value="NAD(P)-bd_dom_sf"/>
</dbReference>
<keyword evidence="8" id="KW-1185">Reference proteome</keyword>
<dbReference type="Gene3D" id="1.10.1040.10">
    <property type="entry name" value="N-(1-d-carboxylethyl)-l-norvaline Dehydrogenase, domain 2"/>
    <property type="match status" value="1"/>
</dbReference>
<evidence type="ECO:0000259" key="5">
    <source>
        <dbReference type="Pfam" id="PF03446"/>
    </source>
</evidence>
<feature type="domain" description="3-hydroxyisobutyrate dehydrogenase-like NAD-binding" evidence="6">
    <location>
        <begin position="171"/>
        <end position="286"/>
    </location>
</feature>
<evidence type="ECO:0000256" key="2">
    <source>
        <dbReference type="ARBA" id="ARBA00023002"/>
    </source>
</evidence>
<accession>I0L259</accession>
<dbReference type="InterPro" id="IPR006115">
    <property type="entry name" value="6PGDH_NADP-bd"/>
</dbReference>
<protein>
    <submittedName>
        <fullName evidence="7">Putative 2-hydroxy-3-oxopropionate reductase</fullName>
        <ecNumber evidence="7">1.1.1.60</ecNumber>
    </submittedName>
</protein>
<dbReference type="InterPro" id="IPR002204">
    <property type="entry name" value="3-OH-isobutyrate_DH-rel_CS"/>
</dbReference>
<dbReference type="PANTHER" id="PTHR43580">
    <property type="entry name" value="OXIDOREDUCTASE GLYR1-RELATED"/>
    <property type="match status" value="1"/>
</dbReference>
<evidence type="ECO:0000256" key="3">
    <source>
        <dbReference type="ARBA" id="ARBA00023027"/>
    </source>
</evidence>
<dbReference type="eggNOG" id="COG2084">
    <property type="taxonomic scope" value="Bacteria"/>
</dbReference>
<dbReference type="STRING" id="1150864.MILUP08_42837"/>
<dbReference type="GO" id="GO:0008679">
    <property type="term" value="F:2-hydroxy-3-oxopropionate reductase activity"/>
    <property type="evidence" value="ECO:0007669"/>
    <property type="project" value="UniProtKB-EC"/>
</dbReference>
<dbReference type="Proteomes" id="UP000003448">
    <property type="component" value="Unassembled WGS sequence"/>
</dbReference>
<sequence>MSARTVGFVGLGIMGVPMATNLVNAGVDVVVWARTPGPVAELVAAGARAADDLPGLFDAAETVILMLRDEAAVDAVLGRGTDEFVRRVRAHTIVGMGTFTTAYSRGLAVEIGDCGGRYVEAPVSGSRGPATQGTLVAMLAGDDEAIEQVEPLIDAMCAQRFRCGPVPAALSMKLAVNTFLITMVTGLAETFHFAAQTGADTEVLRAVLESGPMASVVSRGKALKLTDGDLAPQAAIADVLRNARLIEDAAVATGTAHPLIRVSRELYQEAVEGGHGAIDMIGVITVLEARTRSTRDSARFTRGGFAE</sequence>
<dbReference type="PIRSF" id="PIRSF000103">
    <property type="entry name" value="HIBADH"/>
    <property type="match status" value="1"/>
</dbReference>
<dbReference type="InterPro" id="IPR008927">
    <property type="entry name" value="6-PGluconate_DH-like_C_sf"/>
</dbReference>
<feature type="active site" evidence="4">
    <location>
        <position position="173"/>
    </location>
</feature>
<dbReference type="SUPFAM" id="SSF48179">
    <property type="entry name" value="6-phosphogluconate dehydrogenase C-terminal domain-like"/>
    <property type="match status" value="1"/>
</dbReference>
<dbReference type="EC" id="1.1.1.60" evidence="7"/>
<keyword evidence="3" id="KW-0520">NAD</keyword>
<dbReference type="Pfam" id="PF03446">
    <property type="entry name" value="NAD_binding_2"/>
    <property type="match status" value="1"/>
</dbReference>
<dbReference type="Gene3D" id="3.40.50.720">
    <property type="entry name" value="NAD(P)-binding Rossmann-like Domain"/>
    <property type="match status" value="1"/>
</dbReference>
<dbReference type="GO" id="GO:0051287">
    <property type="term" value="F:NAD binding"/>
    <property type="evidence" value="ECO:0007669"/>
    <property type="project" value="InterPro"/>
</dbReference>
<dbReference type="GO" id="GO:0050661">
    <property type="term" value="F:NADP binding"/>
    <property type="evidence" value="ECO:0007669"/>
    <property type="project" value="InterPro"/>
</dbReference>
<feature type="domain" description="6-phosphogluconate dehydrogenase NADP-binding" evidence="5">
    <location>
        <begin position="5"/>
        <end position="161"/>
    </location>
</feature>
<dbReference type="PANTHER" id="PTHR43580:SF2">
    <property type="entry name" value="CYTOKINE-LIKE NUCLEAR FACTOR N-PAC"/>
    <property type="match status" value="1"/>
</dbReference>
<dbReference type="AlphaFoldDB" id="I0L259"/>
<name>I0L259_9ACTN</name>
<dbReference type="EMBL" id="CAIE01000022">
    <property type="protein sequence ID" value="CCH17906.1"/>
    <property type="molecule type" value="Genomic_DNA"/>
</dbReference>
<evidence type="ECO:0000313" key="8">
    <source>
        <dbReference type="Proteomes" id="UP000003448"/>
    </source>
</evidence>
<comment type="similarity">
    <text evidence="1">Belongs to the HIBADH-related family.</text>
</comment>
<dbReference type="InterPro" id="IPR029154">
    <property type="entry name" value="HIBADH-like_NADP-bd"/>
</dbReference>
<organism evidence="7 8">
    <name type="scientific">Micromonospora lupini str. Lupac 08</name>
    <dbReference type="NCBI Taxonomy" id="1150864"/>
    <lineage>
        <taxon>Bacteria</taxon>
        <taxon>Bacillati</taxon>
        <taxon>Actinomycetota</taxon>
        <taxon>Actinomycetes</taxon>
        <taxon>Micromonosporales</taxon>
        <taxon>Micromonosporaceae</taxon>
        <taxon>Micromonospora</taxon>
    </lineage>
</organism>